<gene>
    <name evidence="5" type="ORF">DPX16_20616</name>
</gene>
<dbReference type="SUPFAM" id="SSF50814">
    <property type="entry name" value="Lipocalins"/>
    <property type="match status" value="1"/>
</dbReference>
<protein>
    <submittedName>
        <fullName evidence="5">Ubiquitin conjugation factor E4 B</fullName>
    </submittedName>
</protein>
<dbReference type="GO" id="GO:0008289">
    <property type="term" value="F:lipid binding"/>
    <property type="evidence" value="ECO:0007669"/>
    <property type="project" value="InterPro"/>
</dbReference>
<dbReference type="AlphaFoldDB" id="A0A3N0YLC4"/>
<dbReference type="InterPro" id="IPR012674">
    <property type="entry name" value="Calycin"/>
</dbReference>
<dbReference type="PRINTS" id="PR00178">
    <property type="entry name" value="FATTYACIDBP"/>
</dbReference>
<keyword evidence="6" id="KW-1185">Reference proteome</keyword>
<evidence type="ECO:0000259" key="4">
    <source>
        <dbReference type="PROSITE" id="PS00214"/>
    </source>
</evidence>
<evidence type="ECO:0000256" key="1">
    <source>
        <dbReference type="ARBA" id="ARBA00008390"/>
    </source>
</evidence>
<proteinExistence type="inferred from homology"/>
<feature type="compositionally biased region" description="Polar residues" evidence="3">
    <location>
        <begin position="221"/>
        <end position="242"/>
    </location>
</feature>
<dbReference type="EMBL" id="RJVU01036174">
    <property type="protein sequence ID" value="ROL46964.1"/>
    <property type="molecule type" value="Genomic_DNA"/>
</dbReference>
<feature type="domain" description="Cytosolic fatty-acid binding proteins" evidence="4">
    <location>
        <begin position="7"/>
        <end position="24"/>
    </location>
</feature>
<evidence type="ECO:0000256" key="2">
    <source>
        <dbReference type="RuleBase" id="RU003696"/>
    </source>
</evidence>
<dbReference type="InterPro" id="IPR000566">
    <property type="entry name" value="Lipocln_cytosolic_FA-bd_dom"/>
</dbReference>
<accession>A0A3N0YLC4</accession>
<dbReference type="OrthoDB" id="20295at2759"/>
<keyword evidence="2" id="KW-0813">Transport</keyword>
<evidence type="ECO:0000313" key="5">
    <source>
        <dbReference type="EMBL" id="ROL46964.1"/>
    </source>
</evidence>
<organism evidence="5 6">
    <name type="scientific">Anabarilius grahami</name>
    <name type="common">Kanglang fish</name>
    <name type="synonym">Barilius grahami</name>
    <dbReference type="NCBI Taxonomy" id="495550"/>
    <lineage>
        <taxon>Eukaryota</taxon>
        <taxon>Metazoa</taxon>
        <taxon>Chordata</taxon>
        <taxon>Craniata</taxon>
        <taxon>Vertebrata</taxon>
        <taxon>Euteleostomi</taxon>
        <taxon>Actinopterygii</taxon>
        <taxon>Neopterygii</taxon>
        <taxon>Teleostei</taxon>
        <taxon>Ostariophysi</taxon>
        <taxon>Cypriniformes</taxon>
        <taxon>Xenocyprididae</taxon>
        <taxon>Xenocypridinae</taxon>
        <taxon>Xenocypridinae incertae sedis</taxon>
        <taxon>Anabarilius</taxon>
    </lineage>
</organism>
<feature type="compositionally biased region" description="Basic and acidic residues" evidence="3">
    <location>
        <begin position="255"/>
        <end position="268"/>
    </location>
</feature>
<dbReference type="InterPro" id="IPR000463">
    <property type="entry name" value="Fatty_acid-bd"/>
</dbReference>
<dbReference type="PROSITE" id="PS00214">
    <property type="entry name" value="FABP"/>
    <property type="match status" value="1"/>
</dbReference>
<comment type="caution">
    <text evidence="5">The sequence shown here is derived from an EMBL/GenBank/DDBJ whole genome shotgun (WGS) entry which is preliminary data.</text>
</comment>
<reference evidence="5 6" key="1">
    <citation type="submission" date="2018-10" db="EMBL/GenBank/DDBJ databases">
        <title>Genome assembly for a Yunnan-Guizhou Plateau 3E fish, Anabarilius grahami (Regan), and its evolutionary and genetic applications.</title>
        <authorList>
            <person name="Jiang W."/>
        </authorList>
    </citation>
    <scope>NUCLEOTIDE SEQUENCE [LARGE SCALE GENOMIC DNA]</scope>
    <source>
        <strain evidence="5">AG-KIZ</strain>
        <tissue evidence="5">Muscle</tissue>
    </source>
</reference>
<feature type="compositionally biased region" description="Low complexity" evidence="3">
    <location>
        <begin position="197"/>
        <end position="220"/>
    </location>
</feature>
<dbReference type="Pfam" id="PF00061">
    <property type="entry name" value="Lipocalin"/>
    <property type="match status" value="1"/>
</dbReference>
<name>A0A3N0YLC4_ANAGA</name>
<sequence>MPVSLCGTWDMVSNVNFEGYMIALGIGLYTRKIALKLKHRKVIEQVGDQYVVKTISTLKNYTFSFRVNEEFQEFTKGLDDRHCKSLVTWEGNKLVCIQKGEKKNRSWAHWIEDDKLHLIRRRRLARLAGGQTSQPSTPLSTPLTSPQRETPPGPLPGPSGASSQPVPPVPSHSLGLNAQNVTPATSPMGASGVAYRSQSSEGVSSLSSSPSNSLETQSQSLSRSQSMDIDTASCEKSMSQVDVDSGIENMEVEDSDRREKRNLAEKDSSSNPDVSEEQALQLICKILRVSWKEQDRDVIFLPSLAAEFQKNPRDVYSDFKDLIGQILMEALMMSTRSRDCNPFASLTATSQPITAARSPDRHLTLIPPSSQSASPMMPCAGSFGASSLSRQV</sequence>
<dbReference type="FunFam" id="2.40.128.20:FF:000001">
    <property type="entry name" value="Fatty acid-binding protein, adipocyte"/>
    <property type="match status" value="1"/>
</dbReference>
<dbReference type="Gene3D" id="2.40.128.20">
    <property type="match status" value="1"/>
</dbReference>
<dbReference type="PANTHER" id="PTHR11955">
    <property type="entry name" value="FATTY ACID BINDING PROTEIN"/>
    <property type="match status" value="1"/>
</dbReference>
<evidence type="ECO:0000256" key="3">
    <source>
        <dbReference type="SAM" id="MobiDB-lite"/>
    </source>
</evidence>
<feature type="region of interest" description="Disordered" evidence="3">
    <location>
        <begin position="127"/>
        <end position="275"/>
    </location>
</feature>
<dbReference type="Proteomes" id="UP000281406">
    <property type="component" value="Unassembled WGS sequence"/>
</dbReference>
<feature type="compositionally biased region" description="Polar residues" evidence="3">
    <location>
        <begin position="174"/>
        <end position="185"/>
    </location>
</feature>
<feature type="compositionally biased region" description="Low complexity" evidence="3">
    <location>
        <begin position="127"/>
        <end position="147"/>
    </location>
</feature>
<comment type="similarity">
    <text evidence="1 2">Belongs to the calycin superfamily. Fatty-acid binding protein (FABP) family.</text>
</comment>
<evidence type="ECO:0000313" key="6">
    <source>
        <dbReference type="Proteomes" id="UP000281406"/>
    </source>
</evidence>
<dbReference type="InterPro" id="IPR031259">
    <property type="entry name" value="ILBP"/>
</dbReference>